<comment type="caution">
    <text evidence="2">The sequence shown here is derived from an EMBL/GenBank/DDBJ whole genome shotgun (WGS) entry which is preliminary data.</text>
</comment>
<protein>
    <recommendedName>
        <fullName evidence="4">Outer membrane protein beta-barrel domain-containing protein</fullName>
    </recommendedName>
</protein>
<evidence type="ECO:0000256" key="1">
    <source>
        <dbReference type="SAM" id="MobiDB-lite"/>
    </source>
</evidence>
<dbReference type="Proteomes" id="UP000005801">
    <property type="component" value="Unassembled WGS sequence"/>
</dbReference>
<evidence type="ECO:0008006" key="4">
    <source>
        <dbReference type="Google" id="ProtNLM"/>
    </source>
</evidence>
<gene>
    <name evidence="2" type="ORF">PPSIR1_40250</name>
</gene>
<sequence length="205" mass="22441">MLLPATAHAGKKRSKPKRRGGQAEVLAGASACLPGPGDCKDDSLGKTAPSVGMAFDIGYRAHPGFFIGAGYQVGWFNPTWSLEDDQPEFSNAYQQGIFGVLRGYWSLWRFDIGFELAPGWSRQTFVRSEGDTRHYSQGFALRPGLSLDIFVSRHVFLGAKADVIFNLHRQICERTGNDTICEGGLDIRQARVHQLIGGVHVGGVF</sequence>
<dbReference type="STRING" id="391625.PPSIR1_40250"/>
<organism evidence="2 3">
    <name type="scientific">Plesiocystis pacifica SIR-1</name>
    <dbReference type="NCBI Taxonomy" id="391625"/>
    <lineage>
        <taxon>Bacteria</taxon>
        <taxon>Pseudomonadati</taxon>
        <taxon>Myxococcota</taxon>
        <taxon>Polyangia</taxon>
        <taxon>Nannocystales</taxon>
        <taxon>Nannocystaceae</taxon>
        <taxon>Plesiocystis</taxon>
    </lineage>
</organism>
<dbReference type="EMBL" id="ABCS01000004">
    <property type="protein sequence ID" value="EDM81252.1"/>
    <property type="molecule type" value="Genomic_DNA"/>
</dbReference>
<name>A6FYI0_9BACT</name>
<accession>A6FYI0</accession>
<feature type="compositionally biased region" description="Basic residues" evidence="1">
    <location>
        <begin position="9"/>
        <end position="20"/>
    </location>
</feature>
<keyword evidence="3" id="KW-1185">Reference proteome</keyword>
<evidence type="ECO:0000313" key="3">
    <source>
        <dbReference type="Proteomes" id="UP000005801"/>
    </source>
</evidence>
<feature type="region of interest" description="Disordered" evidence="1">
    <location>
        <begin position="1"/>
        <end position="22"/>
    </location>
</feature>
<dbReference type="AlphaFoldDB" id="A6FYI0"/>
<proteinExistence type="predicted"/>
<reference evidence="2 3" key="1">
    <citation type="submission" date="2007-06" db="EMBL/GenBank/DDBJ databases">
        <authorList>
            <person name="Shimkets L."/>
            <person name="Ferriera S."/>
            <person name="Johnson J."/>
            <person name="Kravitz S."/>
            <person name="Beeson K."/>
            <person name="Sutton G."/>
            <person name="Rogers Y.-H."/>
            <person name="Friedman R."/>
            <person name="Frazier M."/>
            <person name="Venter J.C."/>
        </authorList>
    </citation>
    <scope>NUCLEOTIDE SEQUENCE [LARGE SCALE GENOMIC DNA]</scope>
    <source>
        <strain evidence="2 3">SIR-1</strain>
    </source>
</reference>
<evidence type="ECO:0000313" key="2">
    <source>
        <dbReference type="EMBL" id="EDM81252.1"/>
    </source>
</evidence>